<dbReference type="Proteomes" id="UP000614601">
    <property type="component" value="Unassembled WGS sequence"/>
</dbReference>
<proteinExistence type="predicted"/>
<feature type="transmembrane region" description="Helical" evidence="1">
    <location>
        <begin position="7"/>
        <end position="26"/>
    </location>
</feature>
<keyword evidence="1" id="KW-0472">Membrane</keyword>
<dbReference type="AlphaFoldDB" id="A0A811LLH9"/>
<evidence type="ECO:0000313" key="2">
    <source>
        <dbReference type="EMBL" id="CAD5228048.1"/>
    </source>
</evidence>
<keyword evidence="1" id="KW-0812">Transmembrane</keyword>
<sequence>MRYKRLYYVYYVIMILCILALTFQTADYVEETVDSLLTDPRQLGSEYDIWQTYDEGVRRVIKIGVMYFMMLVHLMIFYVYRDYCFVCDYPKGYEHS</sequence>
<reference evidence="2" key="1">
    <citation type="submission" date="2020-09" db="EMBL/GenBank/DDBJ databases">
        <authorList>
            <person name="Kikuchi T."/>
        </authorList>
    </citation>
    <scope>NUCLEOTIDE SEQUENCE</scope>
    <source>
        <strain evidence="2">SH1</strain>
    </source>
</reference>
<dbReference type="Proteomes" id="UP000783686">
    <property type="component" value="Unassembled WGS sequence"/>
</dbReference>
<evidence type="ECO:0000313" key="3">
    <source>
        <dbReference type="Proteomes" id="UP000614601"/>
    </source>
</evidence>
<dbReference type="EMBL" id="CAJFCW020000006">
    <property type="protein sequence ID" value="CAG9124043.1"/>
    <property type="molecule type" value="Genomic_DNA"/>
</dbReference>
<comment type="caution">
    <text evidence="2">The sequence shown here is derived from an EMBL/GenBank/DDBJ whole genome shotgun (WGS) entry which is preliminary data.</text>
</comment>
<evidence type="ECO:0000256" key="1">
    <source>
        <dbReference type="SAM" id="Phobius"/>
    </source>
</evidence>
<keyword evidence="1" id="KW-1133">Transmembrane helix</keyword>
<feature type="transmembrane region" description="Helical" evidence="1">
    <location>
        <begin position="60"/>
        <end position="80"/>
    </location>
</feature>
<accession>A0A811LLH9</accession>
<gene>
    <name evidence="2" type="ORF">BOKJ2_LOCUS12483</name>
</gene>
<keyword evidence="3" id="KW-1185">Reference proteome</keyword>
<dbReference type="EMBL" id="CAJFDH010000006">
    <property type="protein sequence ID" value="CAD5228048.1"/>
    <property type="molecule type" value="Genomic_DNA"/>
</dbReference>
<protein>
    <submittedName>
        <fullName evidence="2">Uncharacterized protein</fullName>
    </submittedName>
</protein>
<name>A0A811LLH9_9BILA</name>
<organism evidence="2 3">
    <name type="scientific">Bursaphelenchus okinawaensis</name>
    <dbReference type="NCBI Taxonomy" id="465554"/>
    <lineage>
        <taxon>Eukaryota</taxon>
        <taxon>Metazoa</taxon>
        <taxon>Ecdysozoa</taxon>
        <taxon>Nematoda</taxon>
        <taxon>Chromadorea</taxon>
        <taxon>Rhabditida</taxon>
        <taxon>Tylenchina</taxon>
        <taxon>Tylenchomorpha</taxon>
        <taxon>Aphelenchoidea</taxon>
        <taxon>Aphelenchoididae</taxon>
        <taxon>Bursaphelenchus</taxon>
    </lineage>
</organism>